<proteinExistence type="predicted"/>
<accession>A0A5P8VY43</accession>
<protein>
    <submittedName>
        <fullName evidence="1">Uncharacterized protein</fullName>
    </submittedName>
</protein>
<gene>
    <name evidence="1" type="ORF">GXM_02791</name>
</gene>
<dbReference type="AlphaFoldDB" id="A0A5P8VY43"/>
<evidence type="ECO:0000313" key="2">
    <source>
        <dbReference type="Proteomes" id="UP000326678"/>
    </source>
</evidence>
<dbReference type="EMBL" id="CP045226">
    <property type="protein sequence ID" value="QFS45314.1"/>
    <property type="molecule type" value="Genomic_DNA"/>
</dbReference>
<keyword evidence="2" id="KW-1185">Reference proteome</keyword>
<reference evidence="1 2" key="1">
    <citation type="submission" date="2019-10" db="EMBL/GenBank/DDBJ databases">
        <title>Genomic and transcriptomic insights into the perfect genentic adaptation of a filamentous nitrogen-fixing cyanobacterium to rice fields.</title>
        <authorList>
            <person name="Chen Z."/>
        </authorList>
    </citation>
    <scope>NUCLEOTIDE SEQUENCE [LARGE SCALE GENOMIC DNA]</scope>
    <source>
        <strain evidence="1">CCNUC1</strain>
    </source>
</reference>
<dbReference type="Proteomes" id="UP000326678">
    <property type="component" value="Chromosome Gxm1"/>
</dbReference>
<dbReference type="KEGG" id="nsh:GXM_02791"/>
<organism evidence="1 2">
    <name type="scientific">Nostoc sphaeroides CCNUC1</name>
    <dbReference type="NCBI Taxonomy" id="2653204"/>
    <lineage>
        <taxon>Bacteria</taxon>
        <taxon>Bacillati</taxon>
        <taxon>Cyanobacteriota</taxon>
        <taxon>Cyanophyceae</taxon>
        <taxon>Nostocales</taxon>
        <taxon>Nostocaceae</taxon>
        <taxon>Nostoc</taxon>
    </lineage>
</organism>
<evidence type="ECO:0000313" key="1">
    <source>
        <dbReference type="EMBL" id="QFS45314.1"/>
    </source>
</evidence>
<sequence>MNSIYPRHQAGLFVFASNNKYTPVINRSILEKLGVMS</sequence>
<name>A0A5P8VY43_9NOSO</name>